<dbReference type="RefSeq" id="WP_117587549.1">
    <property type="nucleotide sequence ID" value="NZ_QRVA01000033.1"/>
</dbReference>
<sequence length="468" mass="52895">MQNESQNIEYKESWRDEYLKWICGFANAQGGRIYIGVNDQKEVIGLSDAKRLLEDIPNKIVNYLGIVEDVNLLMEGDKEYIEIVVSPSNMPIAYKGTYHYRSGSTKQELKGLALQQFIMEKMGHSWDDIPVYGATLDDIDRNAIDYFLQCSIKAGRMDESEVNSSTEDVLRNLGLFTREGELKSAAILLFGKHVGQFFPSAVFKIGRFHTDESDLIIQDVIEGSLIQMASRVMEVLRTKYLLSPIHYEGLQRIEQLEIPDKALRELIYNAISHKAYTGPAIQMRIYDRSIELWNYGLLPKELTPAALLQKHSSYPRNHNIANVFYKAGFVESWGRGFKKIAEEFERASLPLPTIEENGGGVMAIIQRKTIDEVITERDGDGGVNVGDVGNGGGNVAVMKLSYRQQLILSFVAKHSDITAKQMAVMSGIPQRTIERELSILQKVDMICRVGAPRTGRWKLLKQIDFDSK</sequence>
<organism evidence="2 3">
    <name type="scientific">Segatella copri</name>
    <dbReference type="NCBI Taxonomy" id="165179"/>
    <lineage>
        <taxon>Bacteria</taxon>
        <taxon>Pseudomonadati</taxon>
        <taxon>Bacteroidota</taxon>
        <taxon>Bacteroidia</taxon>
        <taxon>Bacteroidales</taxon>
        <taxon>Prevotellaceae</taxon>
        <taxon>Segatella</taxon>
    </lineage>
</organism>
<comment type="caution">
    <text evidence="2">The sequence shown here is derived from an EMBL/GenBank/DDBJ whole genome shotgun (WGS) entry which is preliminary data.</text>
</comment>
<name>A0A3E5DXR4_9BACT</name>
<dbReference type="PANTHER" id="PTHR30595">
    <property type="entry name" value="GLPR-RELATED TRANSCRIPTIONAL REPRESSOR"/>
    <property type="match status" value="1"/>
</dbReference>
<dbReference type="Gene3D" id="6.10.10.130">
    <property type="match status" value="1"/>
</dbReference>
<dbReference type="Gene3D" id="3.30.950.30">
    <property type="entry name" value="Schlafen, AAA domain"/>
    <property type="match status" value="1"/>
</dbReference>
<dbReference type="Pfam" id="PF04326">
    <property type="entry name" value="SLFN_AlbA_2"/>
    <property type="match status" value="1"/>
</dbReference>
<gene>
    <name evidence="2" type="ORF">DWY11_11875</name>
</gene>
<dbReference type="EMBL" id="QRVA01000033">
    <property type="protein sequence ID" value="RGS13234.1"/>
    <property type="molecule type" value="Genomic_DNA"/>
</dbReference>
<evidence type="ECO:0000313" key="2">
    <source>
        <dbReference type="EMBL" id="RGS13234.1"/>
    </source>
</evidence>
<dbReference type="Proteomes" id="UP000283872">
    <property type="component" value="Unassembled WGS sequence"/>
</dbReference>
<dbReference type="Pfam" id="PF13749">
    <property type="entry name" value="HATPase_c_4"/>
    <property type="match status" value="1"/>
</dbReference>
<feature type="domain" description="Schlafen AlbA-2" evidence="1">
    <location>
        <begin position="4"/>
        <end position="109"/>
    </location>
</feature>
<proteinExistence type="predicted"/>
<dbReference type="SUPFAM" id="SSF46785">
    <property type="entry name" value="Winged helix' DNA-binding domain"/>
    <property type="match status" value="1"/>
</dbReference>
<accession>A0A3E5DXR4</accession>
<dbReference type="InterPro" id="IPR038461">
    <property type="entry name" value="Schlafen_AlbA_2_dom_sf"/>
</dbReference>
<dbReference type="InterPro" id="IPR036390">
    <property type="entry name" value="WH_DNA-bd_sf"/>
</dbReference>
<dbReference type="PANTHER" id="PTHR30595:SF6">
    <property type="entry name" value="SCHLAFEN ALBA-2 DOMAIN-CONTAINING PROTEIN"/>
    <property type="match status" value="1"/>
</dbReference>
<evidence type="ECO:0000259" key="1">
    <source>
        <dbReference type="Pfam" id="PF04326"/>
    </source>
</evidence>
<dbReference type="Gene3D" id="3.30.565.60">
    <property type="match status" value="1"/>
</dbReference>
<protein>
    <recommendedName>
        <fullName evidence="1">Schlafen AlbA-2 domain-containing protein</fullName>
    </recommendedName>
</protein>
<dbReference type="InterPro" id="IPR038475">
    <property type="entry name" value="RecG_C_sf"/>
</dbReference>
<dbReference type="AlphaFoldDB" id="A0A3E5DXR4"/>
<dbReference type="InterPro" id="IPR007421">
    <property type="entry name" value="Schlafen_AlbA_2_dom"/>
</dbReference>
<reference evidence="2 3" key="1">
    <citation type="submission" date="2018-08" db="EMBL/GenBank/DDBJ databases">
        <title>A genome reference for cultivated species of the human gut microbiota.</title>
        <authorList>
            <person name="Zou Y."/>
            <person name="Xue W."/>
            <person name="Luo G."/>
        </authorList>
    </citation>
    <scope>NUCLEOTIDE SEQUENCE [LARGE SCALE GENOMIC DNA]</scope>
    <source>
        <strain evidence="2 3">AF24-12</strain>
    </source>
</reference>
<evidence type="ECO:0000313" key="3">
    <source>
        <dbReference type="Proteomes" id="UP000283872"/>
    </source>
</evidence>